<gene>
    <name evidence="3" type="ORF">BEWA_024970</name>
</gene>
<keyword evidence="2" id="KW-1133">Transmembrane helix</keyword>
<dbReference type="KEGG" id="beq:BEWA_024970"/>
<feature type="region of interest" description="Disordered" evidence="1">
    <location>
        <begin position="244"/>
        <end position="263"/>
    </location>
</feature>
<protein>
    <submittedName>
        <fullName evidence="3">Uncharacterized protein</fullName>
    </submittedName>
</protein>
<dbReference type="AlphaFoldDB" id="L0AWL3"/>
<dbReference type="eggNOG" id="ENOG502SYK4">
    <property type="taxonomic scope" value="Eukaryota"/>
</dbReference>
<evidence type="ECO:0000256" key="1">
    <source>
        <dbReference type="SAM" id="MobiDB-lite"/>
    </source>
</evidence>
<dbReference type="RefSeq" id="XP_004829314.1">
    <property type="nucleotide sequence ID" value="XM_004829257.1"/>
</dbReference>
<evidence type="ECO:0000256" key="2">
    <source>
        <dbReference type="SAM" id="Phobius"/>
    </source>
</evidence>
<organism evidence="3 4">
    <name type="scientific">Theileria equi strain WA</name>
    <dbReference type="NCBI Taxonomy" id="1537102"/>
    <lineage>
        <taxon>Eukaryota</taxon>
        <taxon>Sar</taxon>
        <taxon>Alveolata</taxon>
        <taxon>Apicomplexa</taxon>
        <taxon>Aconoidasida</taxon>
        <taxon>Piroplasmida</taxon>
        <taxon>Theileriidae</taxon>
        <taxon>Theileria</taxon>
    </lineage>
</organism>
<sequence>MNKMVSHSNISGLGRHNHTAKVHKASQSSSAVDSGEADEFTPTAEFYQSRFKVVSFFRGLEVLLVSVLSFVVFVSPKIQRGDDVLDKLLDLDAFLRERFLLLLQFYRKCPLVLHLATLFRGESGKIFRLVAKTFPQYKSKLSFIYSYNTINFWLSGFVFFTFFFLYELFVNFVDNLVLWYESKMANTYCTNMIHPSRFHDKEFTEREVSKLLHSSEYLDLKARRFGLGPEAWNWQLRKSIYGSANRAPSQSTNDSTDHESDLE</sequence>
<evidence type="ECO:0000313" key="3">
    <source>
        <dbReference type="EMBL" id="AFZ79648.1"/>
    </source>
</evidence>
<dbReference type="Proteomes" id="UP000031512">
    <property type="component" value="Chromosome 1"/>
</dbReference>
<accession>L0AWL3</accession>
<evidence type="ECO:0000313" key="4">
    <source>
        <dbReference type="Proteomes" id="UP000031512"/>
    </source>
</evidence>
<proteinExistence type="predicted"/>
<dbReference type="EMBL" id="CP001669">
    <property type="protein sequence ID" value="AFZ79648.1"/>
    <property type="molecule type" value="Genomic_DNA"/>
</dbReference>
<feature type="transmembrane region" description="Helical" evidence="2">
    <location>
        <begin position="56"/>
        <end position="75"/>
    </location>
</feature>
<keyword evidence="2" id="KW-0812">Transmembrane</keyword>
<keyword evidence="4" id="KW-1185">Reference proteome</keyword>
<keyword evidence="2" id="KW-0472">Membrane</keyword>
<reference evidence="3 4" key="1">
    <citation type="journal article" date="2012" name="BMC Genomics">
        <title>Comparative genomic analysis and phylogenetic position of Theileria equi.</title>
        <authorList>
            <person name="Kappmeyer L.S."/>
            <person name="Thiagarajan M."/>
            <person name="Herndon D.R."/>
            <person name="Ramsay J.D."/>
            <person name="Caler E."/>
            <person name="Djikeng A."/>
            <person name="Gillespie J.J."/>
            <person name="Lau A.O."/>
            <person name="Roalson E.H."/>
            <person name="Silva J.C."/>
            <person name="Silva M.G."/>
            <person name="Suarez C.E."/>
            <person name="Ueti M.W."/>
            <person name="Nene V.M."/>
            <person name="Mealey R.H."/>
            <person name="Knowles D.P."/>
            <person name="Brayton K.A."/>
        </authorList>
    </citation>
    <scope>NUCLEOTIDE SEQUENCE [LARGE SCALE GENOMIC DNA]</scope>
    <source>
        <strain evidence="3 4">WA</strain>
    </source>
</reference>
<dbReference type="GeneID" id="15806938"/>
<dbReference type="VEuPathDB" id="PiroplasmaDB:BEWA_024970"/>
<feature type="transmembrane region" description="Helical" evidence="2">
    <location>
        <begin position="150"/>
        <end position="173"/>
    </location>
</feature>
<name>L0AWL3_THEEQ</name>
<dbReference type="OrthoDB" id="360545at2759"/>